<dbReference type="PANTHER" id="PTHR43677">
    <property type="entry name" value="SHORT-CHAIN DEHYDROGENASE/REDUCTASE"/>
    <property type="match status" value="1"/>
</dbReference>
<name>A0A124JTX3_9SPHN</name>
<feature type="domain" description="Enoyl reductase (ER)" evidence="1">
    <location>
        <begin position="11"/>
        <end position="322"/>
    </location>
</feature>
<dbReference type="EMBL" id="LLZS01000009">
    <property type="protein sequence ID" value="KUR70637.1"/>
    <property type="molecule type" value="Genomic_DNA"/>
</dbReference>
<dbReference type="InterPro" id="IPR051397">
    <property type="entry name" value="Zn-ADH-like_protein"/>
</dbReference>
<dbReference type="CDD" id="cd08241">
    <property type="entry name" value="QOR1"/>
    <property type="match status" value="1"/>
</dbReference>
<dbReference type="Gene3D" id="3.90.180.10">
    <property type="entry name" value="Medium-chain alcohol dehydrogenases, catalytic domain"/>
    <property type="match status" value="1"/>
</dbReference>
<dbReference type="SUPFAM" id="SSF50129">
    <property type="entry name" value="GroES-like"/>
    <property type="match status" value="1"/>
</dbReference>
<dbReference type="InterPro" id="IPR013154">
    <property type="entry name" value="ADH-like_N"/>
</dbReference>
<organism evidence="2 3">
    <name type="scientific">Novosphingobium fuchskuhlense</name>
    <dbReference type="NCBI Taxonomy" id="1117702"/>
    <lineage>
        <taxon>Bacteria</taxon>
        <taxon>Pseudomonadati</taxon>
        <taxon>Pseudomonadota</taxon>
        <taxon>Alphaproteobacteria</taxon>
        <taxon>Sphingomonadales</taxon>
        <taxon>Sphingomonadaceae</taxon>
        <taxon>Novosphingobium</taxon>
    </lineage>
</organism>
<dbReference type="SUPFAM" id="SSF51735">
    <property type="entry name" value="NAD(P)-binding Rossmann-fold domains"/>
    <property type="match status" value="1"/>
</dbReference>
<proteinExistence type="predicted"/>
<keyword evidence="3" id="KW-1185">Reference proteome</keyword>
<dbReference type="Pfam" id="PF08240">
    <property type="entry name" value="ADH_N"/>
    <property type="match status" value="1"/>
</dbReference>
<dbReference type="InterPro" id="IPR013149">
    <property type="entry name" value="ADH-like_C"/>
</dbReference>
<accession>A0A124JTX3</accession>
<reference evidence="2 3" key="1">
    <citation type="submission" date="2015-10" db="EMBL/GenBank/DDBJ databases">
        <title>Draft genome sequence of Novosphingobium fuchskuhlense DSM 25065 isolated from a surface water sample of the southwest basin of Lake Grosse Fuchskuhle.</title>
        <authorList>
            <person name="Ruckert C."/>
            <person name="Winkler A."/>
            <person name="Glaeser J."/>
            <person name="Grossart H.-P."/>
            <person name="Kalinowski J."/>
            <person name="Glaeser S."/>
        </authorList>
    </citation>
    <scope>NUCLEOTIDE SEQUENCE [LARGE SCALE GENOMIC DNA]</scope>
    <source>
        <strain evidence="2 3">FNE08-7</strain>
    </source>
</reference>
<evidence type="ECO:0000259" key="1">
    <source>
        <dbReference type="SMART" id="SM00829"/>
    </source>
</evidence>
<dbReference type="Gene3D" id="3.40.50.720">
    <property type="entry name" value="NAD(P)-binding Rossmann-like Domain"/>
    <property type="match status" value="1"/>
</dbReference>
<gene>
    <name evidence="2" type="ORF">AQZ52_16455</name>
</gene>
<dbReference type="AlphaFoldDB" id="A0A124JTX3"/>
<dbReference type="GO" id="GO:0016491">
    <property type="term" value="F:oxidoreductase activity"/>
    <property type="evidence" value="ECO:0007669"/>
    <property type="project" value="InterPro"/>
</dbReference>
<dbReference type="STRING" id="1117702.AQZ52_16455"/>
<dbReference type="InterPro" id="IPR020843">
    <property type="entry name" value="ER"/>
</dbReference>
<evidence type="ECO:0000313" key="3">
    <source>
        <dbReference type="Proteomes" id="UP000058012"/>
    </source>
</evidence>
<evidence type="ECO:0000313" key="2">
    <source>
        <dbReference type="EMBL" id="KUR70637.1"/>
    </source>
</evidence>
<sequence length="326" mass="33999">MQVLEVQALAPDLAGVALAPRPVPQPGPGQALVRVEAAALGFPDLLMTEGLYQAKPPLPFVPGMEAAGVVVRPGEGSRWQAGDKVIIATLTGAVVQYGVYADAALTPLPAALSFAEGAALRAAYITAYTAIARIGQAQPGETLVVHGAAGGVGLAAVDLGKALGLTVIAVASSAEKRAAVQRLYAPDHVLAGPTGIREQVLELTGGRGADLVYDPVGGDVFDEACRYTAFGGRLLVVGFAGGRIAEVRTNIPLIKGFSVVGVRAGEYGRRFPERGREDMAAVMRLAEEGRIRPHVHSAVPLADWREAYLAMRERRVIGRTVILPHG</sequence>
<protein>
    <submittedName>
        <fullName evidence="2">NADPH:quinone oxidoreductase</fullName>
    </submittedName>
</protein>
<dbReference type="PANTHER" id="PTHR43677:SF4">
    <property type="entry name" value="QUINONE OXIDOREDUCTASE-LIKE PROTEIN 2"/>
    <property type="match status" value="1"/>
</dbReference>
<dbReference type="Proteomes" id="UP000058012">
    <property type="component" value="Unassembled WGS sequence"/>
</dbReference>
<dbReference type="InterPro" id="IPR036291">
    <property type="entry name" value="NAD(P)-bd_dom_sf"/>
</dbReference>
<dbReference type="OrthoDB" id="4190732at2"/>
<dbReference type="Pfam" id="PF00107">
    <property type="entry name" value="ADH_zinc_N"/>
    <property type="match status" value="1"/>
</dbReference>
<comment type="caution">
    <text evidence="2">The sequence shown here is derived from an EMBL/GenBank/DDBJ whole genome shotgun (WGS) entry which is preliminary data.</text>
</comment>
<dbReference type="InterPro" id="IPR011032">
    <property type="entry name" value="GroES-like_sf"/>
</dbReference>
<dbReference type="SMART" id="SM00829">
    <property type="entry name" value="PKS_ER"/>
    <property type="match status" value="1"/>
</dbReference>